<protein>
    <submittedName>
        <fullName evidence="1">Uncharacterized protein</fullName>
    </submittedName>
</protein>
<gene>
    <name evidence="2" type="ORF">UFOVP1117_39</name>
    <name evidence="3" type="ORF">UFOVP1570_40</name>
    <name evidence="1" type="ORF">UFOVP632_36</name>
</gene>
<evidence type="ECO:0000313" key="3">
    <source>
        <dbReference type="EMBL" id="CAB5230140.1"/>
    </source>
</evidence>
<organism evidence="1">
    <name type="scientific">uncultured Caudovirales phage</name>
    <dbReference type="NCBI Taxonomy" id="2100421"/>
    <lineage>
        <taxon>Viruses</taxon>
        <taxon>Duplodnaviria</taxon>
        <taxon>Heunggongvirae</taxon>
        <taxon>Uroviricota</taxon>
        <taxon>Caudoviricetes</taxon>
        <taxon>Peduoviridae</taxon>
        <taxon>Maltschvirus</taxon>
        <taxon>Maltschvirus maltsch</taxon>
    </lineage>
</organism>
<proteinExistence type="predicted"/>
<dbReference type="EMBL" id="LR798414">
    <property type="protein sequence ID" value="CAB5230140.1"/>
    <property type="molecule type" value="Genomic_DNA"/>
</dbReference>
<evidence type="ECO:0000313" key="2">
    <source>
        <dbReference type="EMBL" id="CAB4184838.1"/>
    </source>
</evidence>
<accession>A0A6J5N6W7</accession>
<dbReference type="EMBL" id="LR797062">
    <property type="protein sequence ID" value="CAB4184838.1"/>
    <property type="molecule type" value="Genomic_DNA"/>
</dbReference>
<name>A0A6J5N6W7_9CAUD</name>
<sequence>MANSIAIGVAYADPAFTSVQVGTSTVPISISSAGVLNGAYASTSATSGDTRLSYNKLTFTSTGSGETLRTFSVVSGAGAAAGGTINGSHVSTSVNGSGTIAGAANALRATIGGSSTNPGGTLAAVQLDSDFASGGTWSNTSFLRVTNSGTGEVGNFAAMPAVSATGVFRAKVGTPACTHCIPVTSGGTTYYVMVSTIA</sequence>
<reference evidence="1" key="1">
    <citation type="submission" date="2020-04" db="EMBL/GenBank/DDBJ databases">
        <authorList>
            <person name="Chiriac C."/>
            <person name="Salcher M."/>
            <person name="Ghai R."/>
            <person name="Kavagutti S V."/>
        </authorList>
    </citation>
    <scope>NUCLEOTIDE SEQUENCE</scope>
</reference>
<evidence type="ECO:0000313" key="1">
    <source>
        <dbReference type="EMBL" id="CAB4154151.1"/>
    </source>
</evidence>
<dbReference type="EMBL" id="LR796608">
    <property type="protein sequence ID" value="CAB4154151.1"/>
    <property type="molecule type" value="Genomic_DNA"/>
</dbReference>